<organism evidence="1 2">
    <name type="scientific">Parachlamydia acanthamoebae</name>
    <dbReference type="NCBI Taxonomy" id="83552"/>
    <lineage>
        <taxon>Bacteria</taxon>
        <taxon>Pseudomonadati</taxon>
        <taxon>Chlamydiota</taxon>
        <taxon>Chlamydiia</taxon>
        <taxon>Parachlamydiales</taxon>
        <taxon>Parachlamydiaceae</taxon>
        <taxon>Parachlamydia</taxon>
    </lineage>
</organism>
<dbReference type="AlphaFoldDB" id="A0A0C1ECB9"/>
<dbReference type="RefSeq" id="WP_039376948.1">
    <property type="nucleotide sequence ID" value="NZ_JSAM01000067.1"/>
</dbReference>
<proteinExistence type="predicted"/>
<accession>A0A0C1ECB9</accession>
<evidence type="ECO:0000313" key="2">
    <source>
        <dbReference type="Proteomes" id="UP000031307"/>
    </source>
</evidence>
<dbReference type="EMBL" id="JSAM01000067">
    <property type="protein sequence ID" value="KIA77693.1"/>
    <property type="molecule type" value="Genomic_DNA"/>
</dbReference>
<name>A0A0C1ECB9_9BACT</name>
<evidence type="ECO:0000313" key="1">
    <source>
        <dbReference type="EMBL" id="KIA77693.1"/>
    </source>
</evidence>
<gene>
    <name evidence="1" type="ORF">DB43_FX00020</name>
</gene>
<sequence length="107" mass="12308">MTAYSKSSIFYIIFFPMGNEVFFENDKNFCSPLYRLSRCQLLKSLNNNCHMKKTAIFKRLVKLTILPGITLDRNATDRLGGTALHVFCKNTFDFDTGEKLVTQKILT</sequence>
<dbReference type="Proteomes" id="UP000031307">
    <property type="component" value="Unassembled WGS sequence"/>
</dbReference>
<comment type="caution">
    <text evidence="1">The sequence shown here is derived from an EMBL/GenBank/DDBJ whole genome shotgun (WGS) entry which is preliminary data.</text>
</comment>
<dbReference type="PATRIC" id="fig|83552.4.peg.1109"/>
<reference evidence="1 2" key="1">
    <citation type="journal article" date="2014" name="Mol. Biol. Evol.">
        <title>Massive expansion of Ubiquitination-related gene families within the Chlamydiae.</title>
        <authorList>
            <person name="Domman D."/>
            <person name="Collingro A."/>
            <person name="Lagkouvardos I."/>
            <person name="Gehre L."/>
            <person name="Weinmaier T."/>
            <person name="Rattei T."/>
            <person name="Subtil A."/>
            <person name="Horn M."/>
        </authorList>
    </citation>
    <scope>NUCLEOTIDE SEQUENCE [LARGE SCALE GENOMIC DNA]</scope>
    <source>
        <strain evidence="1 2">OEW1</strain>
    </source>
</reference>
<protein>
    <submittedName>
        <fullName evidence="1">Uncharacterized protein</fullName>
    </submittedName>
</protein>